<reference evidence="12" key="1">
    <citation type="journal article" date="2020" name="Stud. Mycol.">
        <title>101 Dothideomycetes genomes: a test case for predicting lifestyles and emergence of pathogens.</title>
        <authorList>
            <person name="Haridas S."/>
            <person name="Albert R."/>
            <person name="Binder M."/>
            <person name="Bloem J."/>
            <person name="Labutti K."/>
            <person name="Salamov A."/>
            <person name="Andreopoulos B."/>
            <person name="Baker S."/>
            <person name="Barry K."/>
            <person name="Bills G."/>
            <person name="Bluhm B."/>
            <person name="Cannon C."/>
            <person name="Castanera R."/>
            <person name="Culley D."/>
            <person name="Daum C."/>
            <person name="Ezra D."/>
            <person name="Gonzalez J."/>
            <person name="Henrissat B."/>
            <person name="Kuo A."/>
            <person name="Liang C."/>
            <person name="Lipzen A."/>
            <person name="Lutzoni F."/>
            <person name="Magnuson J."/>
            <person name="Mondo S."/>
            <person name="Nolan M."/>
            <person name="Ohm R."/>
            <person name="Pangilinan J."/>
            <person name="Park H.-J."/>
            <person name="Ramirez L."/>
            <person name="Alfaro M."/>
            <person name="Sun H."/>
            <person name="Tritt A."/>
            <person name="Yoshinaga Y."/>
            <person name="Zwiers L.-H."/>
            <person name="Turgeon B."/>
            <person name="Goodwin S."/>
            <person name="Spatafora J."/>
            <person name="Crous P."/>
            <person name="Grigoriev I."/>
        </authorList>
    </citation>
    <scope>NUCLEOTIDE SEQUENCE</scope>
    <source>
        <strain evidence="12">CBS 115976</strain>
    </source>
</reference>
<dbReference type="Pfam" id="PF05129">
    <property type="entry name" value="Zn_ribbon_Elf1"/>
    <property type="match status" value="1"/>
</dbReference>
<dbReference type="GO" id="GO:0000993">
    <property type="term" value="F:RNA polymerase II complex binding"/>
    <property type="evidence" value="ECO:0007669"/>
    <property type="project" value="TreeGrafter"/>
</dbReference>
<evidence type="ECO:0000256" key="10">
    <source>
        <dbReference type="RuleBase" id="RU364033"/>
    </source>
</evidence>
<dbReference type="Gene3D" id="2.20.25.190">
    <property type="match status" value="1"/>
</dbReference>
<evidence type="ECO:0000256" key="9">
    <source>
        <dbReference type="ARBA" id="ARBA00023242"/>
    </source>
</evidence>
<dbReference type="AlphaFoldDB" id="A0A6A6UA96"/>
<keyword evidence="5 10" id="KW-0863">Zinc-finger</keyword>
<evidence type="ECO:0000256" key="1">
    <source>
        <dbReference type="ARBA" id="ARBA00003357"/>
    </source>
</evidence>
<dbReference type="EMBL" id="MU004235">
    <property type="protein sequence ID" value="KAF2669189.1"/>
    <property type="molecule type" value="Genomic_DNA"/>
</dbReference>
<organism evidence="12 13">
    <name type="scientific">Microthyrium microscopicum</name>
    <dbReference type="NCBI Taxonomy" id="703497"/>
    <lineage>
        <taxon>Eukaryota</taxon>
        <taxon>Fungi</taxon>
        <taxon>Dikarya</taxon>
        <taxon>Ascomycota</taxon>
        <taxon>Pezizomycotina</taxon>
        <taxon>Dothideomycetes</taxon>
        <taxon>Dothideomycetes incertae sedis</taxon>
        <taxon>Microthyriales</taxon>
        <taxon>Microthyriaceae</taxon>
        <taxon>Microthyrium</taxon>
    </lineage>
</organism>
<keyword evidence="8 10" id="KW-0804">Transcription</keyword>
<evidence type="ECO:0000256" key="6">
    <source>
        <dbReference type="ARBA" id="ARBA00022833"/>
    </source>
</evidence>
<comment type="similarity">
    <text evidence="3 10">Belongs to the ELOF1 family.</text>
</comment>
<dbReference type="PANTHER" id="PTHR20934">
    <property type="entry name" value="TRANSCRIPTION ELONGATION FACTOR 1 HOMOLOG"/>
    <property type="match status" value="1"/>
</dbReference>
<keyword evidence="13" id="KW-1185">Reference proteome</keyword>
<evidence type="ECO:0000313" key="12">
    <source>
        <dbReference type="EMBL" id="KAF2669189.1"/>
    </source>
</evidence>
<comment type="subcellular location">
    <subcellularLocation>
        <location evidence="2 10">Nucleus</location>
    </subcellularLocation>
</comment>
<feature type="region of interest" description="Disordered" evidence="11">
    <location>
        <begin position="82"/>
        <end position="152"/>
    </location>
</feature>
<name>A0A6A6UA96_9PEZI</name>
<dbReference type="PANTHER" id="PTHR20934:SF0">
    <property type="entry name" value="TRANSCRIPTION ELONGATION FACTOR 1 HOMOLOG"/>
    <property type="match status" value="1"/>
</dbReference>
<dbReference type="InterPro" id="IPR007808">
    <property type="entry name" value="Elf1"/>
</dbReference>
<evidence type="ECO:0000313" key="13">
    <source>
        <dbReference type="Proteomes" id="UP000799302"/>
    </source>
</evidence>
<dbReference type="GO" id="GO:0008023">
    <property type="term" value="C:transcription elongation factor complex"/>
    <property type="evidence" value="ECO:0007669"/>
    <property type="project" value="TreeGrafter"/>
</dbReference>
<dbReference type="InterPro" id="IPR038567">
    <property type="entry name" value="T_Elf1_sf"/>
</dbReference>
<keyword evidence="9 10" id="KW-0539">Nucleus</keyword>
<sequence length="152" mass="16490">MGKRKKAAKPMAKKKGRTLPTTFQCLFCNHDSSAVVKMDKKMGVGHLTCKVCAQSWQSNITYISAPVDVYYDWVDACEAAAKEDAGDADEAEVSVPRSRLLGGRPGRAKSVDEDEEETEDGGKGGYGAEKDGFVVDDEEEGEGEFADELDDD</sequence>
<comment type="function">
    <text evidence="1 10">Transcription elongation factor implicated in the maintenance of proper chromatin structure in actively transcribed regions.</text>
</comment>
<evidence type="ECO:0000256" key="3">
    <source>
        <dbReference type="ARBA" id="ARBA00009730"/>
    </source>
</evidence>
<accession>A0A6A6UA96</accession>
<proteinExistence type="inferred from homology"/>
<dbReference type="GO" id="GO:0008270">
    <property type="term" value="F:zinc ion binding"/>
    <property type="evidence" value="ECO:0007669"/>
    <property type="project" value="UniProtKB-KW"/>
</dbReference>
<keyword evidence="4 10" id="KW-0479">Metal-binding</keyword>
<dbReference type="GO" id="GO:0006368">
    <property type="term" value="P:transcription elongation by RNA polymerase II"/>
    <property type="evidence" value="ECO:0007669"/>
    <property type="project" value="TreeGrafter"/>
</dbReference>
<evidence type="ECO:0000256" key="4">
    <source>
        <dbReference type="ARBA" id="ARBA00022723"/>
    </source>
</evidence>
<gene>
    <name evidence="12" type="ORF">BT63DRAFT_424918</name>
</gene>
<evidence type="ECO:0000256" key="11">
    <source>
        <dbReference type="SAM" id="MobiDB-lite"/>
    </source>
</evidence>
<dbReference type="SUPFAM" id="SSF57783">
    <property type="entry name" value="Zinc beta-ribbon"/>
    <property type="match status" value="1"/>
</dbReference>
<keyword evidence="7 10" id="KW-0805">Transcription regulation</keyword>
<protein>
    <recommendedName>
        <fullName evidence="10">Transcription elongation factor 1 homolog</fullName>
    </recommendedName>
</protein>
<feature type="compositionally biased region" description="Acidic residues" evidence="11">
    <location>
        <begin position="134"/>
        <end position="152"/>
    </location>
</feature>
<evidence type="ECO:0000256" key="7">
    <source>
        <dbReference type="ARBA" id="ARBA00023015"/>
    </source>
</evidence>
<dbReference type="OrthoDB" id="445983at2759"/>
<evidence type="ECO:0000256" key="8">
    <source>
        <dbReference type="ARBA" id="ARBA00023163"/>
    </source>
</evidence>
<evidence type="ECO:0000256" key="5">
    <source>
        <dbReference type="ARBA" id="ARBA00022771"/>
    </source>
</evidence>
<keyword evidence="6 10" id="KW-0862">Zinc</keyword>
<dbReference type="Proteomes" id="UP000799302">
    <property type="component" value="Unassembled WGS sequence"/>
</dbReference>
<evidence type="ECO:0000256" key="2">
    <source>
        <dbReference type="ARBA" id="ARBA00004123"/>
    </source>
</evidence>
<dbReference type="FunFam" id="2.20.25.190:FF:000001">
    <property type="entry name" value="Transcription elongation factor 1 homolog"/>
    <property type="match status" value="1"/>
</dbReference>